<dbReference type="Pfam" id="PF01882">
    <property type="entry name" value="DUF58"/>
    <property type="match status" value="1"/>
</dbReference>
<protein>
    <submittedName>
        <fullName evidence="3">DUF58 domain-containing protein</fullName>
    </submittedName>
</protein>
<dbReference type="PANTHER" id="PTHR34351">
    <property type="entry name" value="SLR1927 PROTEIN-RELATED"/>
    <property type="match status" value="1"/>
</dbReference>
<reference evidence="3 4" key="1">
    <citation type="submission" date="2019-05" db="EMBL/GenBank/DDBJ databases">
        <title>Georgenia *** sp. nov., and Georgenia *** sp. nov., isolated from the intestinal contents of plateau pika (Ochotona curzoniae) in the Qinghai-Tibet plateau of China.</title>
        <authorList>
            <person name="Tian Z."/>
        </authorList>
    </citation>
    <scope>NUCLEOTIDE SEQUENCE [LARGE SCALE GENOMIC DNA]</scope>
    <source>
        <strain evidence="3 4">Z443</strain>
    </source>
</reference>
<gene>
    <name evidence="3" type="ORF">FE374_07840</name>
</gene>
<name>A0A5B8C304_9MICO</name>
<dbReference type="OrthoDB" id="9812729at2"/>
<evidence type="ECO:0000256" key="1">
    <source>
        <dbReference type="SAM" id="MobiDB-lite"/>
    </source>
</evidence>
<dbReference type="InterPro" id="IPR002881">
    <property type="entry name" value="DUF58"/>
</dbReference>
<dbReference type="AlphaFoldDB" id="A0A5B8C304"/>
<evidence type="ECO:0000259" key="2">
    <source>
        <dbReference type="Pfam" id="PF01882"/>
    </source>
</evidence>
<proteinExistence type="predicted"/>
<organism evidence="3 4">
    <name type="scientific">Georgenia yuyongxinii</name>
    <dbReference type="NCBI Taxonomy" id="2589797"/>
    <lineage>
        <taxon>Bacteria</taxon>
        <taxon>Bacillati</taxon>
        <taxon>Actinomycetota</taxon>
        <taxon>Actinomycetes</taxon>
        <taxon>Micrococcales</taxon>
        <taxon>Bogoriellaceae</taxon>
        <taxon>Georgenia</taxon>
    </lineage>
</organism>
<feature type="region of interest" description="Disordered" evidence="1">
    <location>
        <begin position="216"/>
        <end position="235"/>
    </location>
</feature>
<dbReference type="KEGG" id="gyu:FE374_07840"/>
<sequence length="458" mass="47782">MPVRGPAGDASTTPSKWPVMTPPAAVRTPRPLLRAGLRPWAAMATSHLTARGRAFTIAGGATVVVGLVVEVPDVTRIGLLLFLLPAALVLTGRRTPSLAAHRAVSMPLLPHDGAAQVELRITNPGWRTAPPAAAVEHLSPALGGSHPLVLPTTEPGTWSSHAYLVRGTARGRHTLGPLVLHRSDPFGLTRTDLELLPATDIVVLPRVEALPGETGLAGAGARSLPSPTAGENDVATRPFRVGDDLRRVHWPASAHHGHLIVRQEDHPVGPRARLLLDASWSAHRGTGPTSSFEWAVTALASVATALATHGCGLHLVTAETVRDDVADRPLVLATVLRYLAVADLVDDDLGGLLPVLGRAGGGTTVAVVPDRDLALFLAGAGTRSRAGDDVLLVLRTRTFDGAGRLSYGGPVPAAPAPLPGLPRTPGWRCVEVRAGTTVRAAWHHAAVPGPVPAGWSRR</sequence>
<dbReference type="PANTHER" id="PTHR34351:SF1">
    <property type="entry name" value="SLR1927 PROTEIN"/>
    <property type="match status" value="1"/>
</dbReference>
<evidence type="ECO:0000313" key="3">
    <source>
        <dbReference type="EMBL" id="QDC24547.1"/>
    </source>
</evidence>
<dbReference type="EMBL" id="CP040915">
    <property type="protein sequence ID" value="QDC24547.1"/>
    <property type="molecule type" value="Genomic_DNA"/>
</dbReference>
<feature type="region of interest" description="Disordered" evidence="1">
    <location>
        <begin position="1"/>
        <end position="23"/>
    </location>
</feature>
<dbReference type="Proteomes" id="UP000314616">
    <property type="component" value="Chromosome"/>
</dbReference>
<accession>A0A5B8C304</accession>
<feature type="domain" description="DUF58" evidence="2">
    <location>
        <begin position="236"/>
        <end position="317"/>
    </location>
</feature>
<evidence type="ECO:0000313" key="4">
    <source>
        <dbReference type="Proteomes" id="UP000314616"/>
    </source>
</evidence>